<sequence length="100" mass="10943">MGSAISHYGNDMHIDLDSTGLKTSSIAPNGIQIGPRQHKKIKCALGITETKILDFDLFIPHGASKCSNLAVKFGPEYKLLGSEEREEKKITDLDQEANTD</sequence>
<protein>
    <submittedName>
        <fullName evidence="2">DDE Tnp4 domain-containing protein</fullName>
    </submittedName>
</protein>
<keyword evidence="1" id="KW-1185">Reference proteome</keyword>
<accession>A0A1I8BYX4</accession>
<organism evidence="1 2">
    <name type="scientific">Meloidogyne hapla</name>
    <name type="common">Root-knot nematode worm</name>
    <dbReference type="NCBI Taxonomy" id="6305"/>
    <lineage>
        <taxon>Eukaryota</taxon>
        <taxon>Metazoa</taxon>
        <taxon>Ecdysozoa</taxon>
        <taxon>Nematoda</taxon>
        <taxon>Chromadorea</taxon>
        <taxon>Rhabditida</taxon>
        <taxon>Tylenchina</taxon>
        <taxon>Tylenchomorpha</taxon>
        <taxon>Tylenchoidea</taxon>
        <taxon>Meloidogynidae</taxon>
        <taxon>Meloidogyninae</taxon>
        <taxon>Meloidogyne</taxon>
    </lineage>
</organism>
<evidence type="ECO:0000313" key="1">
    <source>
        <dbReference type="Proteomes" id="UP000095281"/>
    </source>
</evidence>
<dbReference type="WBParaSite" id="MhA1_Contig840.frz3.gene7">
    <property type="protein sequence ID" value="MhA1_Contig840.frz3.gene7"/>
    <property type="gene ID" value="MhA1_Contig840.frz3.gene7"/>
</dbReference>
<proteinExistence type="predicted"/>
<dbReference type="AlphaFoldDB" id="A0A1I8BYX4"/>
<dbReference type="Proteomes" id="UP000095281">
    <property type="component" value="Unplaced"/>
</dbReference>
<reference evidence="2" key="1">
    <citation type="submission" date="2016-11" db="UniProtKB">
        <authorList>
            <consortium name="WormBaseParasite"/>
        </authorList>
    </citation>
    <scope>IDENTIFICATION</scope>
</reference>
<evidence type="ECO:0000313" key="2">
    <source>
        <dbReference type="WBParaSite" id="MhA1_Contig840.frz3.gene7"/>
    </source>
</evidence>
<name>A0A1I8BYX4_MELHA</name>